<proteinExistence type="predicted"/>
<dbReference type="Proteomes" id="UP000637578">
    <property type="component" value="Unassembled WGS sequence"/>
</dbReference>
<keyword evidence="3" id="KW-1133">Transmembrane helix</keyword>
<name>A0A8J3FSI2_9PSEU</name>
<feature type="signal peptide" evidence="6">
    <location>
        <begin position="1"/>
        <end position="24"/>
    </location>
</feature>
<evidence type="ECO:0000313" key="8">
    <source>
        <dbReference type="Proteomes" id="UP000637578"/>
    </source>
</evidence>
<keyword evidence="4" id="KW-0472">Membrane</keyword>
<evidence type="ECO:0000256" key="3">
    <source>
        <dbReference type="ARBA" id="ARBA00022989"/>
    </source>
</evidence>
<keyword evidence="2" id="KW-0812">Transmembrane</keyword>
<evidence type="ECO:0000256" key="5">
    <source>
        <dbReference type="SAM" id="MobiDB-lite"/>
    </source>
</evidence>
<dbReference type="PANTHER" id="PTHR30168">
    <property type="entry name" value="PUTATIVE MEMBRANE PROTEIN YPFJ"/>
    <property type="match status" value="1"/>
</dbReference>
<evidence type="ECO:0000256" key="6">
    <source>
        <dbReference type="SAM" id="SignalP"/>
    </source>
</evidence>
<dbReference type="GO" id="GO:0016020">
    <property type="term" value="C:membrane"/>
    <property type="evidence" value="ECO:0007669"/>
    <property type="project" value="UniProtKB-SubCell"/>
</dbReference>
<comment type="subcellular location">
    <subcellularLocation>
        <location evidence="1">Membrane</location>
        <topology evidence="1">Single-pass membrane protein</topology>
    </subcellularLocation>
</comment>
<dbReference type="GO" id="GO:0004177">
    <property type="term" value="F:aminopeptidase activity"/>
    <property type="evidence" value="ECO:0007669"/>
    <property type="project" value="UniProtKB-KW"/>
</dbReference>
<keyword evidence="6" id="KW-0732">Signal</keyword>
<dbReference type="InterPro" id="IPR007343">
    <property type="entry name" value="Uncharacterised_pept_Zn_put"/>
</dbReference>
<dbReference type="SUPFAM" id="SSF55486">
    <property type="entry name" value="Metalloproteases ('zincins'), catalytic domain"/>
    <property type="match status" value="1"/>
</dbReference>
<sequence length="500" mass="52951">MTLVTARFPRAVVVLLATVTALVAAGCAGQRITGTPRAVGGIDPASVAGLEAHDGPSGPRPGAPDADLPVTNGDRGEMDRLAVNAVADIQDFWKERFRSDFRVEYQPLARLLSYDSGGKGVRTCRTSTSGQVNAFYCPPEDTIAWDRGELLPMLDKQFGSMAVVTVLAHEMGHAVQHRLARAAASTGIPEDARITPSTPTIVSEQQADCYAGSFFRHVAEGRAPRFQISTGAGLNQVLASLFFIRDQVGTPYQKQGAHGSAFDRISAFQIGFGEGPVRCARMGVQEMHSRITELPFGTPTDKRAGGNMPVDEAGLREVQKSLHEAFRDTGAPRPTFGSGSASCSDAKPTKPAAYCPGSNTISLDMRELTRIGTPPKKGERQGGGIGDFAAYGEVASRYVLAVQEATGANLRGDAAGLRTACMVGSWAGQLLQHPLNKRNPIGNVRISPGDLDEAVAELLGKNSLIAADVDGHVVPSGFARVEALRVGFMHGLGPCSERFN</sequence>
<feature type="chain" id="PRO_5039205007" evidence="6">
    <location>
        <begin position="25"/>
        <end position="500"/>
    </location>
</feature>
<dbReference type="RefSeq" id="WP_189053111.1">
    <property type="nucleotide sequence ID" value="NZ_BMMK01000001.1"/>
</dbReference>
<feature type="region of interest" description="Disordered" evidence="5">
    <location>
        <begin position="328"/>
        <end position="349"/>
    </location>
</feature>
<feature type="region of interest" description="Disordered" evidence="5">
    <location>
        <begin position="46"/>
        <end position="74"/>
    </location>
</feature>
<keyword evidence="7" id="KW-0031">Aminopeptidase</keyword>
<comment type="caution">
    <text evidence="7">The sequence shown here is derived from an EMBL/GenBank/DDBJ whole genome shotgun (WGS) entry which is preliminary data.</text>
</comment>
<dbReference type="AlphaFoldDB" id="A0A8J3FSI2"/>
<evidence type="ECO:0000313" key="7">
    <source>
        <dbReference type="EMBL" id="GGM35705.1"/>
    </source>
</evidence>
<evidence type="ECO:0000256" key="2">
    <source>
        <dbReference type="ARBA" id="ARBA00022692"/>
    </source>
</evidence>
<keyword evidence="8" id="KW-1185">Reference proteome</keyword>
<evidence type="ECO:0000256" key="1">
    <source>
        <dbReference type="ARBA" id="ARBA00004167"/>
    </source>
</evidence>
<dbReference type="PANTHER" id="PTHR30168:SF0">
    <property type="entry name" value="INNER MEMBRANE PROTEIN"/>
    <property type="match status" value="1"/>
</dbReference>
<accession>A0A8J3FSI2</accession>
<organism evidence="7 8">
    <name type="scientific">Longimycelium tulufanense</name>
    <dbReference type="NCBI Taxonomy" id="907463"/>
    <lineage>
        <taxon>Bacteria</taxon>
        <taxon>Bacillati</taxon>
        <taxon>Actinomycetota</taxon>
        <taxon>Actinomycetes</taxon>
        <taxon>Pseudonocardiales</taxon>
        <taxon>Pseudonocardiaceae</taxon>
        <taxon>Longimycelium</taxon>
    </lineage>
</organism>
<dbReference type="PROSITE" id="PS51257">
    <property type="entry name" value="PROKAR_LIPOPROTEIN"/>
    <property type="match status" value="1"/>
</dbReference>
<dbReference type="Pfam" id="PF04228">
    <property type="entry name" value="Zn_peptidase"/>
    <property type="match status" value="1"/>
</dbReference>
<evidence type="ECO:0000256" key="4">
    <source>
        <dbReference type="ARBA" id="ARBA00023136"/>
    </source>
</evidence>
<keyword evidence="7" id="KW-0378">Hydrolase</keyword>
<reference evidence="7" key="1">
    <citation type="journal article" date="2014" name="Int. J. Syst. Evol. Microbiol.">
        <title>Complete genome sequence of Corynebacterium casei LMG S-19264T (=DSM 44701T), isolated from a smear-ripened cheese.</title>
        <authorList>
            <consortium name="US DOE Joint Genome Institute (JGI-PGF)"/>
            <person name="Walter F."/>
            <person name="Albersmeier A."/>
            <person name="Kalinowski J."/>
            <person name="Ruckert C."/>
        </authorList>
    </citation>
    <scope>NUCLEOTIDE SEQUENCE</scope>
    <source>
        <strain evidence="7">CGMCC 4.5737</strain>
    </source>
</reference>
<reference evidence="7" key="2">
    <citation type="submission" date="2020-09" db="EMBL/GenBank/DDBJ databases">
        <authorList>
            <person name="Sun Q."/>
            <person name="Zhou Y."/>
        </authorList>
    </citation>
    <scope>NUCLEOTIDE SEQUENCE</scope>
    <source>
        <strain evidence="7">CGMCC 4.5737</strain>
    </source>
</reference>
<dbReference type="EMBL" id="BMMK01000001">
    <property type="protein sequence ID" value="GGM35705.1"/>
    <property type="molecule type" value="Genomic_DNA"/>
</dbReference>
<gene>
    <name evidence="7" type="ORF">GCM10012275_03720</name>
</gene>
<protein>
    <submittedName>
        <fullName evidence="7">Aminopeptidase</fullName>
    </submittedName>
</protein>
<keyword evidence="7" id="KW-0645">Protease</keyword>